<sequence length="184" mass="20752">MTRQKGHIRHARRSDVPIILAFTKELADYQNELSSVTATEDLLHQSIAFDPEEDDNAATVKGTDLISPHRPARCLLAFNKHGAPAGMAIYFYCYVSWRAAPGIYLEDLYVQPSERRNGWGKRLFDALGEELRAVGGSRMEWRVLEWNKAGIRFYQSMGATVMEGWKDMKLEGEDITLSKTGSAP</sequence>
<organism evidence="1 2">
    <name type="scientific">Fusarium decemcellulare</name>
    <dbReference type="NCBI Taxonomy" id="57161"/>
    <lineage>
        <taxon>Eukaryota</taxon>
        <taxon>Fungi</taxon>
        <taxon>Dikarya</taxon>
        <taxon>Ascomycota</taxon>
        <taxon>Pezizomycotina</taxon>
        <taxon>Sordariomycetes</taxon>
        <taxon>Hypocreomycetidae</taxon>
        <taxon>Hypocreales</taxon>
        <taxon>Nectriaceae</taxon>
        <taxon>Fusarium</taxon>
        <taxon>Fusarium decemcellulare species complex</taxon>
    </lineage>
</organism>
<dbReference type="EMBL" id="JANRMS010000884">
    <property type="protein sequence ID" value="KAJ3533271.1"/>
    <property type="molecule type" value="Genomic_DNA"/>
</dbReference>
<comment type="caution">
    <text evidence="1">The sequence shown here is derived from an EMBL/GenBank/DDBJ whole genome shotgun (WGS) entry which is preliminary data.</text>
</comment>
<proteinExistence type="predicted"/>
<gene>
    <name evidence="1" type="ORF">NM208_g8060</name>
</gene>
<protein>
    <submittedName>
        <fullName evidence="1">Uncharacterized protein</fullName>
    </submittedName>
</protein>
<keyword evidence="2" id="KW-1185">Reference proteome</keyword>
<dbReference type="Proteomes" id="UP001148629">
    <property type="component" value="Unassembled WGS sequence"/>
</dbReference>
<reference evidence="1" key="1">
    <citation type="submission" date="2022-08" db="EMBL/GenBank/DDBJ databases">
        <title>Genome Sequence of Fusarium decemcellulare.</title>
        <authorList>
            <person name="Buettner E."/>
        </authorList>
    </citation>
    <scope>NUCLEOTIDE SEQUENCE</scope>
    <source>
        <strain evidence="1">Babe19</strain>
    </source>
</reference>
<name>A0ACC1S707_9HYPO</name>
<evidence type="ECO:0000313" key="1">
    <source>
        <dbReference type="EMBL" id="KAJ3533271.1"/>
    </source>
</evidence>
<evidence type="ECO:0000313" key="2">
    <source>
        <dbReference type="Proteomes" id="UP001148629"/>
    </source>
</evidence>
<accession>A0ACC1S707</accession>